<dbReference type="Proteomes" id="UP000053927">
    <property type="component" value="Unassembled WGS sequence"/>
</dbReference>
<accession>R7RW14</accession>
<keyword evidence="2" id="KW-1185">Reference proteome</keyword>
<evidence type="ECO:0000313" key="2">
    <source>
        <dbReference type="Proteomes" id="UP000053927"/>
    </source>
</evidence>
<feature type="non-terminal residue" evidence="1">
    <location>
        <position position="65"/>
    </location>
</feature>
<evidence type="ECO:0000313" key="1">
    <source>
        <dbReference type="EMBL" id="EIM78938.1"/>
    </source>
</evidence>
<dbReference type="CDD" id="cd00303">
    <property type="entry name" value="retropepsin_like"/>
    <property type="match status" value="1"/>
</dbReference>
<dbReference type="EMBL" id="JH687520">
    <property type="protein sequence ID" value="EIM78938.1"/>
    <property type="molecule type" value="Genomic_DNA"/>
</dbReference>
<sequence length="65" mass="7402">IRATAMVDSGATCLFMNRRYAERNRMLLHELPCPIYVRNIDGTPNQAGAMTHYVRVQLTAGDYKE</sequence>
<dbReference type="GeneID" id="18804400"/>
<gene>
    <name evidence="1" type="ORF">STEHIDRAFT_29354</name>
</gene>
<dbReference type="OrthoDB" id="2676613at2759"/>
<protein>
    <recommendedName>
        <fullName evidence="3">Peptidase A2 domain-containing protein</fullName>
    </recommendedName>
</protein>
<name>R7RW14_STEHR</name>
<dbReference type="OMA" id="TRCARLQ"/>
<proteinExistence type="predicted"/>
<dbReference type="RefSeq" id="XP_007311963.1">
    <property type="nucleotide sequence ID" value="XM_007311901.1"/>
</dbReference>
<feature type="non-terminal residue" evidence="1">
    <location>
        <position position="1"/>
    </location>
</feature>
<evidence type="ECO:0008006" key="3">
    <source>
        <dbReference type="Google" id="ProtNLM"/>
    </source>
</evidence>
<reference evidence="2" key="1">
    <citation type="journal article" date="2012" name="Science">
        <title>The Paleozoic origin of enzymatic lignin decomposition reconstructed from 31 fungal genomes.</title>
        <authorList>
            <person name="Floudas D."/>
            <person name="Binder M."/>
            <person name="Riley R."/>
            <person name="Barry K."/>
            <person name="Blanchette R.A."/>
            <person name="Henrissat B."/>
            <person name="Martinez A.T."/>
            <person name="Otillar R."/>
            <person name="Spatafora J.W."/>
            <person name="Yadav J.S."/>
            <person name="Aerts A."/>
            <person name="Benoit I."/>
            <person name="Boyd A."/>
            <person name="Carlson A."/>
            <person name="Copeland A."/>
            <person name="Coutinho P.M."/>
            <person name="de Vries R.P."/>
            <person name="Ferreira P."/>
            <person name="Findley K."/>
            <person name="Foster B."/>
            <person name="Gaskell J."/>
            <person name="Glotzer D."/>
            <person name="Gorecki P."/>
            <person name="Heitman J."/>
            <person name="Hesse C."/>
            <person name="Hori C."/>
            <person name="Igarashi K."/>
            <person name="Jurgens J.A."/>
            <person name="Kallen N."/>
            <person name="Kersten P."/>
            <person name="Kohler A."/>
            <person name="Kuees U."/>
            <person name="Kumar T.K.A."/>
            <person name="Kuo A."/>
            <person name="LaButti K."/>
            <person name="Larrondo L.F."/>
            <person name="Lindquist E."/>
            <person name="Ling A."/>
            <person name="Lombard V."/>
            <person name="Lucas S."/>
            <person name="Lundell T."/>
            <person name="Martin R."/>
            <person name="McLaughlin D.J."/>
            <person name="Morgenstern I."/>
            <person name="Morin E."/>
            <person name="Murat C."/>
            <person name="Nagy L.G."/>
            <person name="Nolan M."/>
            <person name="Ohm R.A."/>
            <person name="Patyshakuliyeva A."/>
            <person name="Rokas A."/>
            <person name="Ruiz-Duenas F.J."/>
            <person name="Sabat G."/>
            <person name="Salamov A."/>
            <person name="Samejima M."/>
            <person name="Schmutz J."/>
            <person name="Slot J.C."/>
            <person name="St John F."/>
            <person name="Stenlid J."/>
            <person name="Sun H."/>
            <person name="Sun S."/>
            <person name="Syed K."/>
            <person name="Tsang A."/>
            <person name="Wiebenga A."/>
            <person name="Young D."/>
            <person name="Pisabarro A."/>
            <person name="Eastwood D.C."/>
            <person name="Martin F."/>
            <person name="Cullen D."/>
            <person name="Grigoriev I.V."/>
            <person name="Hibbett D.S."/>
        </authorList>
    </citation>
    <scope>NUCLEOTIDE SEQUENCE [LARGE SCALE GENOMIC DNA]</scope>
    <source>
        <strain evidence="2">FP-91666</strain>
    </source>
</reference>
<dbReference type="KEGG" id="shs:STEHIDRAFT_29354"/>
<organism evidence="1 2">
    <name type="scientific">Stereum hirsutum (strain FP-91666)</name>
    <name type="common">White-rot fungus</name>
    <dbReference type="NCBI Taxonomy" id="721885"/>
    <lineage>
        <taxon>Eukaryota</taxon>
        <taxon>Fungi</taxon>
        <taxon>Dikarya</taxon>
        <taxon>Basidiomycota</taxon>
        <taxon>Agaricomycotina</taxon>
        <taxon>Agaricomycetes</taxon>
        <taxon>Russulales</taxon>
        <taxon>Stereaceae</taxon>
        <taxon>Stereum</taxon>
    </lineage>
</organism>
<dbReference type="AlphaFoldDB" id="R7RW14"/>